<dbReference type="EMBL" id="CP066831">
    <property type="protein sequence ID" value="QQM46393.1"/>
    <property type="molecule type" value="Genomic_DNA"/>
</dbReference>
<dbReference type="AlphaFoldDB" id="A0A7T7RH07"/>
<dbReference type="Proteomes" id="UP000595636">
    <property type="component" value="Chromosome"/>
</dbReference>
<sequence>MSGSCCAAGPGGCLVCIQPLPESTRRLRKFCTAWCGRAQVLRRHGLLSAPHNSARPVPAMP</sequence>
<reference evidence="2 3" key="1">
    <citation type="submission" date="2020-12" db="EMBL/GenBank/DDBJ databases">
        <title>A novel species.</title>
        <authorList>
            <person name="Li K."/>
        </authorList>
    </citation>
    <scope>NUCLEOTIDE SEQUENCE [LARGE SCALE GENOMIC DNA]</scope>
    <source>
        <strain evidence="2 3">ZYC-3</strain>
    </source>
</reference>
<proteinExistence type="predicted"/>
<dbReference type="KEGG" id="slf:JEQ17_00015"/>
<gene>
    <name evidence="1" type="ORF">JEQ17_00015</name>
    <name evidence="2" type="ORF">JEQ17_48040</name>
</gene>
<evidence type="ECO:0000313" key="3">
    <source>
        <dbReference type="Proteomes" id="UP000595636"/>
    </source>
</evidence>
<accession>A0A7T7RH07</accession>
<dbReference type="EMBL" id="CP066831">
    <property type="protein sequence ID" value="QQM38049.1"/>
    <property type="molecule type" value="Genomic_DNA"/>
</dbReference>
<organism evidence="2 3">
    <name type="scientific">Streptomyces liliifuscus</name>
    <dbReference type="NCBI Taxonomy" id="2797636"/>
    <lineage>
        <taxon>Bacteria</taxon>
        <taxon>Bacillati</taxon>
        <taxon>Actinomycetota</taxon>
        <taxon>Actinomycetes</taxon>
        <taxon>Kitasatosporales</taxon>
        <taxon>Streptomycetaceae</taxon>
        <taxon>Streptomyces</taxon>
    </lineage>
</organism>
<dbReference type="KEGG" id="slf:JEQ17_48040"/>
<protein>
    <submittedName>
        <fullName evidence="2">Uncharacterized protein</fullName>
    </submittedName>
</protein>
<name>A0A7T7RH07_9ACTN</name>
<evidence type="ECO:0000313" key="2">
    <source>
        <dbReference type="EMBL" id="QQM46393.1"/>
    </source>
</evidence>
<evidence type="ECO:0000313" key="1">
    <source>
        <dbReference type="EMBL" id="QQM38049.1"/>
    </source>
</evidence>
<dbReference type="RefSeq" id="WP_200393213.1">
    <property type="nucleotide sequence ID" value="NZ_CP066831.1"/>
</dbReference>
<keyword evidence="3" id="KW-1185">Reference proteome</keyword>